<proteinExistence type="predicted"/>
<gene>
    <name evidence="1" type="primary">A06p023600.1_BraROA</name>
    <name evidence="1" type="ORF">IGI04_023059</name>
</gene>
<evidence type="ECO:0000313" key="1">
    <source>
        <dbReference type="EMBL" id="KAG5393096.1"/>
    </source>
</evidence>
<reference evidence="1 2" key="1">
    <citation type="submission" date="2021-03" db="EMBL/GenBank/DDBJ databases">
        <authorList>
            <person name="King G.J."/>
            <person name="Bancroft I."/>
            <person name="Baten A."/>
            <person name="Bloomfield J."/>
            <person name="Borpatragohain P."/>
            <person name="He Z."/>
            <person name="Irish N."/>
            <person name="Irwin J."/>
            <person name="Liu K."/>
            <person name="Mauleon R.P."/>
            <person name="Moore J."/>
            <person name="Morris R."/>
            <person name="Ostergaard L."/>
            <person name="Wang B."/>
            <person name="Wells R."/>
        </authorList>
    </citation>
    <scope>NUCLEOTIDE SEQUENCE [LARGE SCALE GENOMIC DNA]</scope>
    <source>
        <strain evidence="1">R-o-18</strain>
        <tissue evidence="1">Leaf</tissue>
    </source>
</reference>
<name>A0ABQ7M6Y0_BRACM</name>
<sequence length="153" mass="17714">MPILLKSDQYTSREEAVEEMKDCRSTVHPCHRLTEVHKPHKVTKRPMDDQKAYLCISKPLLMATKASQRGLIFRSEFDTCPTDAISNDINNPKSIDVTTSPSIDNGLVSEQKEFDVFWWKEEEKLEEEEKDQGRFSVIIDSSLPRWCQKIQNA</sequence>
<protein>
    <submittedName>
        <fullName evidence="1">Uncharacterized protein</fullName>
    </submittedName>
</protein>
<comment type="caution">
    <text evidence="1">The sequence shown here is derived from an EMBL/GenBank/DDBJ whole genome shotgun (WGS) entry which is preliminary data.</text>
</comment>
<accession>A0ABQ7M6Y0</accession>
<keyword evidence="2" id="KW-1185">Reference proteome</keyword>
<dbReference type="Proteomes" id="UP000823674">
    <property type="component" value="Chromosome A06"/>
</dbReference>
<dbReference type="EMBL" id="JADBGQ010000006">
    <property type="protein sequence ID" value="KAG5393096.1"/>
    <property type="molecule type" value="Genomic_DNA"/>
</dbReference>
<evidence type="ECO:0000313" key="2">
    <source>
        <dbReference type="Proteomes" id="UP000823674"/>
    </source>
</evidence>
<organism evidence="1 2">
    <name type="scientific">Brassica rapa subsp. trilocularis</name>
    <dbReference type="NCBI Taxonomy" id="1813537"/>
    <lineage>
        <taxon>Eukaryota</taxon>
        <taxon>Viridiplantae</taxon>
        <taxon>Streptophyta</taxon>
        <taxon>Embryophyta</taxon>
        <taxon>Tracheophyta</taxon>
        <taxon>Spermatophyta</taxon>
        <taxon>Magnoliopsida</taxon>
        <taxon>eudicotyledons</taxon>
        <taxon>Gunneridae</taxon>
        <taxon>Pentapetalae</taxon>
        <taxon>rosids</taxon>
        <taxon>malvids</taxon>
        <taxon>Brassicales</taxon>
        <taxon>Brassicaceae</taxon>
        <taxon>Brassiceae</taxon>
        <taxon>Brassica</taxon>
    </lineage>
</organism>